<feature type="coiled-coil region" evidence="1">
    <location>
        <begin position="16"/>
        <end position="43"/>
    </location>
</feature>
<sequence>MTMFTESKPREAEYQYRGALSRLANAEIQRQQQRKQLTSRKEQK</sequence>
<gene>
    <name evidence="2" type="ORF">RA271_22755</name>
</gene>
<dbReference type="Proteomes" id="UP001610657">
    <property type="component" value="Unassembled WGS sequence"/>
</dbReference>
<evidence type="ECO:0000313" key="2">
    <source>
        <dbReference type="EMBL" id="MFH7517987.1"/>
    </source>
</evidence>
<organism evidence="2 3">
    <name type="scientific">Pseudomonas syringae pv. tagetis</name>
    <dbReference type="NCBI Taxonomy" id="129140"/>
    <lineage>
        <taxon>Bacteria</taxon>
        <taxon>Pseudomonadati</taxon>
        <taxon>Pseudomonadota</taxon>
        <taxon>Gammaproteobacteria</taxon>
        <taxon>Pseudomonadales</taxon>
        <taxon>Pseudomonadaceae</taxon>
        <taxon>Pseudomonas</taxon>
    </lineage>
</organism>
<dbReference type="EMBL" id="JAVCQK010000020">
    <property type="protein sequence ID" value="MFH7517987.1"/>
    <property type="molecule type" value="Genomic_DNA"/>
</dbReference>
<accession>A0ABW7NSX5</accession>
<keyword evidence="3" id="KW-1185">Reference proteome</keyword>
<evidence type="ECO:0000256" key="1">
    <source>
        <dbReference type="SAM" id="Coils"/>
    </source>
</evidence>
<comment type="caution">
    <text evidence="2">The sequence shown here is derived from an EMBL/GenBank/DDBJ whole genome shotgun (WGS) entry which is preliminary data.</text>
</comment>
<reference evidence="2 3" key="1">
    <citation type="submission" date="2023-08" db="EMBL/GenBank/DDBJ databases">
        <title>Genomic and mutational analysis of Pseudomonas syringae pv. tagetis EB037 pathogenicity on sunflower.</title>
        <authorList>
            <person name="Maul J.E."/>
        </authorList>
    </citation>
    <scope>NUCLEOTIDE SEQUENCE [LARGE SCALE GENOMIC DNA]</scope>
    <source>
        <strain evidence="2 3">EB037_T1</strain>
    </source>
</reference>
<name>A0ABW7NSX5_9PSED</name>
<protein>
    <submittedName>
        <fullName evidence="2">Uncharacterized protein</fullName>
    </submittedName>
</protein>
<dbReference type="RefSeq" id="WP_267898494.1">
    <property type="nucleotide sequence ID" value="NZ_JAVCPR010000019.1"/>
</dbReference>
<evidence type="ECO:0000313" key="3">
    <source>
        <dbReference type="Proteomes" id="UP001610657"/>
    </source>
</evidence>
<proteinExistence type="predicted"/>
<keyword evidence="1" id="KW-0175">Coiled coil</keyword>